<reference evidence="2 3" key="1">
    <citation type="submission" date="2023-07" db="EMBL/GenBank/DDBJ databases">
        <title>Sorghum-associated microbial communities from plants grown in Nebraska, USA.</title>
        <authorList>
            <person name="Schachtman D."/>
        </authorList>
    </citation>
    <scope>NUCLEOTIDE SEQUENCE [LARGE SCALE GENOMIC DNA]</scope>
    <source>
        <strain evidence="2 3">584</strain>
    </source>
</reference>
<feature type="domain" description="DUF559" evidence="1">
    <location>
        <begin position="6"/>
        <end position="107"/>
    </location>
</feature>
<dbReference type="CDD" id="cd01038">
    <property type="entry name" value="Endonuclease_DUF559"/>
    <property type="match status" value="1"/>
</dbReference>
<name>A0ABU1JTK4_9PROT</name>
<dbReference type="Proteomes" id="UP001262410">
    <property type="component" value="Unassembled WGS sequence"/>
</dbReference>
<organism evidence="2 3">
    <name type="scientific">Inquilinus ginsengisoli</name>
    <dbReference type="NCBI Taxonomy" id="363840"/>
    <lineage>
        <taxon>Bacteria</taxon>
        <taxon>Pseudomonadati</taxon>
        <taxon>Pseudomonadota</taxon>
        <taxon>Alphaproteobacteria</taxon>
        <taxon>Rhodospirillales</taxon>
        <taxon>Rhodospirillaceae</taxon>
        <taxon>Inquilinus</taxon>
    </lineage>
</organism>
<keyword evidence="2" id="KW-0540">Nuclease</keyword>
<evidence type="ECO:0000313" key="3">
    <source>
        <dbReference type="Proteomes" id="UP001262410"/>
    </source>
</evidence>
<sequence length="110" mass="12739">MADRRVQFLRRHLTEAERLLWHQLRDRRVGGVRFRRQYRLGAYVVDFVCLPARLVIEVDGPSHEFTAEADGRRTQWLESQGFRVVRLSNEQVMSNLAGSVQTIEVALASS</sequence>
<gene>
    <name evidence="2" type="ORF">E9232_004481</name>
</gene>
<accession>A0ABU1JTK4</accession>
<dbReference type="Pfam" id="PF04480">
    <property type="entry name" value="DUF559"/>
    <property type="match status" value="1"/>
</dbReference>
<protein>
    <submittedName>
        <fullName evidence="2">Very-short-patch-repair endonuclease</fullName>
    </submittedName>
</protein>
<dbReference type="InterPro" id="IPR011335">
    <property type="entry name" value="Restrct_endonuc-II-like"/>
</dbReference>
<comment type="caution">
    <text evidence="2">The sequence shown here is derived from an EMBL/GenBank/DDBJ whole genome shotgun (WGS) entry which is preliminary data.</text>
</comment>
<dbReference type="PANTHER" id="PTHR38590">
    <property type="entry name" value="BLL0828 PROTEIN"/>
    <property type="match status" value="1"/>
</dbReference>
<keyword evidence="2" id="KW-0378">Hydrolase</keyword>
<dbReference type="PANTHER" id="PTHR38590:SF1">
    <property type="entry name" value="BLL0828 PROTEIN"/>
    <property type="match status" value="1"/>
</dbReference>
<proteinExistence type="predicted"/>
<dbReference type="InterPro" id="IPR047216">
    <property type="entry name" value="Endonuclease_DUF559_bact"/>
</dbReference>
<dbReference type="Gene3D" id="3.40.960.10">
    <property type="entry name" value="VSR Endonuclease"/>
    <property type="match status" value="1"/>
</dbReference>
<keyword evidence="3" id="KW-1185">Reference proteome</keyword>
<dbReference type="GO" id="GO:0004519">
    <property type="term" value="F:endonuclease activity"/>
    <property type="evidence" value="ECO:0007669"/>
    <property type="project" value="UniProtKB-KW"/>
</dbReference>
<keyword evidence="2" id="KW-0255">Endonuclease</keyword>
<dbReference type="EMBL" id="JAVDPW010000008">
    <property type="protein sequence ID" value="MDR6291943.1"/>
    <property type="molecule type" value="Genomic_DNA"/>
</dbReference>
<dbReference type="SUPFAM" id="SSF52980">
    <property type="entry name" value="Restriction endonuclease-like"/>
    <property type="match status" value="1"/>
</dbReference>
<dbReference type="RefSeq" id="WP_309797595.1">
    <property type="nucleotide sequence ID" value="NZ_JAVDPW010000008.1"/>
</dbReference>
<evidence type="ECO:0000259" key="1">
    <source>
        <dbReference type="Pfam" id="PF04480"/>
    </source>
</evidence>
<evidence type="ECO:0000313" key="2">
    <source>
        <dbReference type="EMBL" id="MDR6291943.1"/>
    </source>
</evidence>
<dbReference type="InterPro" id="IPR007569">
    <property type="entry name" value="DUF559"/>
</dbReference>